<evidence type="ECO:0000313" key="2">
    <source>
        <dbReference type="Proteomes" id="UP000327157"/>
    </source>
</evidence>
<protein>
    <submittedName>
        <fullName evidence="1">Uncharacterized protein</fullName>
    </submittedName>
</protein>
<sequence length="126" mass="14829">MNMLLSVFGSNIAGDEQVSPMIEETRVENPFPGQNKARKLKEKGKAKEELAFREEMASSLRLMVEQKAIAVEEMKHRHKEWGKEIQEEMDDRNMERNTRDYTPMSKAYFDRKKREIMTRQGLFTAD</sequence>
<dbReference type="Proteomes" id="UP000327157">
    <property type="component" value="Chromosome 14"/>
</dbReference>
<name>A0A5N5GCE1_9ROSA</name>
<comment type="caution">
    <text evidence="1">The sequence shown here is derived from an EMBL/GenBank/DDBJ whole genome shotgun (WGS) entry which is preliminary data.</text>
</comment>
<organism evidence="1 2">
    <name type="scientific">Pyrus ussuriensis x Pyrus communis</name>
    <dbReference type="NCBI Taxonomy" id="2448454"/>
    <lineage>
        <taxon>Eukaryota</taxon>
        <taxon>Viridiplantae</taxon>
        <taxon>Streptophyta</taxon>
        <taxon>Embryophyta</taxon>
        <taxon>Tracheophyta</taxon>
        <taxon>Spermatophyta</taxon>
        <taxon>Magnoliopsida</taxon>
        <taxon>eudicotyledons</taxon>
        <taxon>Gunneridae</taxon>
        <taxon>Pentapetalae</taxon>
        <taxon>rosids</taxon>
        <taxon>fabids</taxon>
        <taxon>Rosales</taxon>
        <taxon>Rosaceae</taxon>
        <taxon>Amygdaloideae</taxon>
        <taxon>Maleae</taxon>
        <taxon>Pyrus</taxon>
    </lineage>
</organism>
<dbReference type="AlphaFoldDB" id="A0A5N5GCE1"/>
<accession>A0A5N5GCE1</accession>
<evidence type="ECO:0000313" key="1">
    <source>
        <dbReference type="EMBL" id="KAB2608354.1"/>
    </source>
</evidence>
<dbReference type="EMBL" id="SMOL01000553">
    <property type="protein sequence ID" value="KAB2608354.1"/>
    <property type="molecule type" value="Genomic_DNA"/>
</dbReference>
<reference evidence="1 2" key="3">
    <citation type="submission" date="2019-11" db="EMBL/GenBank/DDBJ databases">
        <title>A de novo genome assembly of a pear dwarfing rootstock.</title>
        <authorList>
            <person name="Wang F."/>
            <person name="Wang J."/>
            <person name="Li S."/>
            <person name="Zhang Y."/>
            <person name="Fang M."/>
            <person name="Ma L."/>
            <person name="Zhao Y."/>
            <person name="Jiang S."/>
        </authorList>
    </citation>
    <scope>NUCLEOTIDE SEQUENCE [LARGE SCALE GENOMIC DNA]</scope>
    <source>
        <strain evidence="1">S2</strain>
        <tissue evidence="1">Leaf</tissue>
    </source>
</reference>
<reference evidence="2" key="2">
    <citation type="submission" date="2019-10" db="EMBL/GenBank/DDBJ databases">
        <title>A de novo genome assembly of a pear dwarfing rootstock.</title>
        <authorList>
            <person name="Wang F."/>
            <person name="Wang J."/>
            <person name="Li S."/>
            <person name="Zhang Y."/>
            <person name="Fang M."/>
            <person name="Ma L."/>
            <person name="Zhao Y."/>
            <person name="Jiang S."/>
        </authorList>
    </citation>
    <scope>NUCLEOTIDE SEQUENCE [LARGE SCALE GENOMIC DNA]</scope>
</reference>
<proteinExistence type="predicted"/>
<reference evidence="1 2" key="1">
    <citation type="submission" date="2019-09" db="EMBL/GenBank/DDBJ databases">
        <authorList>
            <person name="Ou C."/>
        </authorList>
    </citation>
    <scope>NUCLEOTIDE SEQUENCE [LARGE SCALE GENOMIC DNA]</scope>
    <source>
        <strain evidence="1">S2</strain>
        <tissue evidence="1">Leaf</tissue>
    </source>
</reference>
<gene>
    <name evidence="1" type="ORF">D8674_011522</name>
</gene>
<keyword evidence="2" id="KW-1185">Reference proteome</keyword>